<keyword evidence="3" id="KW-1185">Reference proteome</keyword>
<sequence>MILASVFGSILFLLLVIGDWYQFTSLRPLAALYGFGIARRTDPLDDFTAETVIQRFGKQATIELPHGIARWFEDQKVITLRPYYQLFTLRFRTAWPLKGTIELHSTETGVELRLTKRMPWSSSIITMAWLALVIIGTAAFLIMFGIDGGFGTAGGLLMALGVAGLGVLVLLFGLIMISLAYRLEDSRLMQVYQELQDVLLKKSKKSSEPSKEITPA</sequence>
<keyword evidence="1" id="KW-0812">Transmembrane</keyword>
<dbReference type="EMBL" id="JAQOUE010000001">
    <property type="protein sequence ID" value="MDT7042951.1"/>
    <property type="molecule type" value="Genomic_DNA"/>
</dbReference>
<accession>A0ABU3K992</accession>
<evidence type="ECO:0000256" key="1">
    <source>
        <dbReference type="SAM" id="Phobius"/>
    </source>
</evidence>
<proteinExistence type="predicted"/>
<feature type="transmembrane region" description="Helical" evidence="1">
    <location>
        <begin position="124"/>
        <end position="144"/>
    </location>
</feature>
<comment type="caution">
    <text evidence="2">The sequence shown here is derived from an EMBL/GenBank/DDBJ whole genome shotgun (WGS) entry which is preliminary data.</text>
</comment>
<keyword evidence="1" id="KW-0472">Membrane</keyword>
<organism evidence="2 3">
    <name type="scientific">Candidatus Nitronereus thalassa</name>
    <dbReference type="NCBI Taxonomy" id="3020898"/>
    <lineage>
        <taxon>Bacteria</taxon>
        <taxon>Pseudomonadati</taxon>
        <taxon>Nitrospirota</taxon>
        <taxon>Nitrospiria</taxon>
        <taxon>Nitrospirales</taxon>
        <taxon>Nitrospiraceae</taxon>
        <taxon>Candidatus Nitronereus</taxon>
    </lineage>
</organism>
<gene>
    <name evidence="2" type="ORF">PPG34_11350</name>
</gene>
<evidence type="ECO:0000313" key="2">
    <source>
        <dbReference type="EMBL" id="MDT7042951.1"/>
    </source>
</evidence>
<evidence type="ECO:0000313" key="3">
    <source>
        <dbReference type="Proteomes" id="UP001250932"/>
    </source>
</evidence>
<keyword evidence="1" id="KW-1133">Transmembrane helix</keyword>
<feature type="transmembrane region" description="Helical" evidence="1">
    <location>
        <begin position="156"/>
        <end position="181"/>
    </location>
</feature>
<dbReference type="Proteomes" id="UP001250932">
    <property type="component" value="Unassembled WGS sequence"/>
</dbReference>
<protein>
    <submittedName>
        <fullName evidence="2">Uncharacterized protein</fullName>
    </submittedName>
</protein>
<name>A0ABU3K992_9BACT</name>
<dbReference type="RefSeq" id="WP_313833424.1">
    <property type="nucleotide sequence ID" value="NZ_JAQOUE010000001.1"/>
</dbReference>
<reference evidence="2 3" key="1">
    <citation type="journal article" date="2023" name="ISME J.">
        <title>Cultivation and genomic characterization of novel and ubiquitous marine nitrite-oxidizing bacteria from the Nitrospirales.</title>
        <authorList>
            <person name="Mueller A.J."/>
            <person name="Daebeler A."/>
            <person name="Herbold C.W."/>
            <person name="Kirkegaard R.H."/>
            <person name="Daims H."/>
        </authorList>
    </citation>
    <scope>NUCLEOTIDE SEQUENCE [LARGE SCALE GENOMIC DNA]</scope>
    <source>
        <strain evidence="2 3">EB</strain>
    </source>
</reference>